<keyword evidence="6" id="KW-1185">Reference proteome</keyword>
<organism evidence="5 6">
    <name type="scientific">Ceratopteris richardii</name>
    <name type="common">Triangle waterfern</name>
    <dbReference type="NCBI Taxonomy" id="49495"/>
    <lineage>
        <taxon>Eukaryota</taxon>
        <taxon>Viridiplantae</taxon>
        <taxon>Streptophyta</taxon>
        <taxon>Embryophyta</taxon>
        <taxon>Tracheophyta</taxon>
        <taxon>Polypodiopsida</taxon>
        <taxon>Polypodiidae</taxon>
        <taxon>Polypodiales</taxon>
        <taxon>Pteridineae</taxon>
        <taxon>Pteridaceae</taxon>
        <taxon>Parkerioideae</taxon>
        <taxon>Ceratopteris</taxon>
    </lineage>
</organism>
<keyword evidence="2" id="KW-0812">Transmembrane</keyword>
<dbReference type="PANTHER" id="PTHR45856:SF24">
    <property type="entry name" value="FUNGAL LIPASE-LIKE DOMAIN-CONTAINING PROTEIN"/>
    <property type="match status" value="1"/>
</dbReference>
<dbReference type="CDD" id="cd00882">
    <property type="entry name" value="Ras_like_GTPase"/>
    <property type="match status" value="1"/>
</dbReference>
<evidence type="ECO:0000259" key="3">
    <source>
        <dbReference type="Pfam" id="PF01764"/>
    </source>
</evidence>
<accession>A0A8T2T8E9</accession>
<evidence type="ECO:0000256" key="1">
    <source>
        <dbReference type="ARBA" id="ARBA00022528"/>
    </source>
</evidence>
<dbReference type="AlphaFoldDB" id="A0A8T2T8E9"/>
<dbReference type="InterPro" id="IPR029058">
    <property type="entry name" value="AB_hydrolase_fold"/>
</dbReference>
<dbReference type="PANTHER" id="PTHR45856">
    <property type="entry name" value="ALPHA/BETA-HYDROLASES SUPERFAMILY PROTEIN"/>
    <property type="match status" value="1"/>
</dbReference>
<reference evidence="5" key="1">
    <citation type="submission" date="2021-08" db="EMBL/GenBank/DDBJ databases">
        <title>WGS assembly of Ceratopteris richardii.</title>
        <authorList>
            <person name="Marchant D.B."/>
            <person name="Chen G."/>
            <person name="Jenkins J."/>
            <person name="Shu S."/>
            <person name="Leebens-Mack J."/>
            <person name="Grimwood J."/>
            <person name="Schmutz J."/>
            <person name="Soltis P."/>
            <person name="Soltis D."/>
            <person name="Chen Z.-H."/>
        </authorList>
    </citation>
    <scope>NUCLEOTIDE SEQUENCE</scope>
    <source>
        <strain evidence="5">Whitten #5841</strain>
        <tissue evidence="5">Leaf</tissue>
    </source>
</reference>
<feature type="transmembrane region" description="Helical" evidence="2">
    <location>
        <begin position="573"/>
        <end position="597"/>
    </location>
</feature>
<dbReference type="Gene3D" id="3.40.50.300">
    <property type="entry name" value="P-loop containing nucleotide triphosphate hydrolases"/>
    <property type="match status" value="1"/>
</dbReference>
<keyword evidence="2" id="KW-0472">Membrane</keyword>
<dbReference type="CDD" id="cd00519">
    <property type="entry name" value="Lipase_3"/>
    <property type="match status" value="1"/>
</dbReference>
<feature type="domain" description="Fungal lipase-type" evidence="3">
    <location>
        <begin position="43"/>
        <end position="193"/>
    </location>
</feature>
<dbReference type="InterPro" id="IPR051218">
    <property type="entry name" value="Sec_MonoDiacylglyc_Lipase"/>
</dbReference>
<evidence type="ECO:0000313" key="6">
    <source>
        <dbReference type="Proteomes" id="UP000825935"/>
    </source>
</evidence>
<dbReference type="GO" id="GO:0006629">
    <property type="term" value="P:lipid metabolic process"/>
    <property type="evidence" value="ECO:0007669"/>
    <property type="project" value="InterPro"/>
</dbReference>
<dbReference type="Pfam" id="PF01926">
    <property type="entry name" value="MMR_HSR1"/>
    <property type="match status" value="1"/>
</dbReference>
<dbReference type="Proteomes" id="UP000825935">
    <property type="component" value="Chromosome 14"/>
</dbReference>
<evidence type="ECO:0000313" key="5">
    <source>
        <dbReference type="EMBL" id="KAH7414967.1"/>
    </source>
</evidence>
<feature type="domain" description="G" evidence="4">
    <location>
        <begin position="739"/>
        <end position="856"/>
    </location>
</feature>
<dbReference type="InterPro" id="IPR006073">
    <property type="entry name" value="GTP-bd"/>
</dbReference>
<evidence type="ECO:0008006" key="7">
    <source>
        <dbReference type="Google" id="ProtNLM"/>
    </source>
</evidence>
<name>A0A8T2T8E9_CERRI</name>
<protein>
    <recommendedName>
        <fullName evidence="7">Fungal lipase-like domain-containing protein</fullName>
    </recommendedName>
</protein>
<dbReference type="InterPro" id="IPR002921">
    <property type="entry name" value="Fungal_lipase-type"/>
</dbReference>
<evidence type="ECO:0000259" key="4">
    <source>
        <dbReference type="Pfam" id="PF01926"/>
    </source>
</evidence>
<sequence>MAENELQRCGEQFGFMVVQLQGETAENVHKMVVAMDHNNTLYLCFRGTDGIADLITDGLVRQVGFRSADLGALDDAIEGSYHEGFLACLKEKVFSMRLLNDLVRSRLVYYNARRVVFCGHSLGGALAHLALIKYMLANANSFGHGYDAEVAGIAFGAPHVCDKEARRYLRNHRLNIEKKLYNFVCEKDPVPFLLNSLPYACETLIRAAIQEGPSWIADTMIYKLCDRLDPQYQRILNWLATNVVSIAFERCINEEVITHIKKLIEAILDRNFQEKARNSPHCKWYVPIGKWFTHHGRMEADEAGEVVDELHNADLNRHAMAKYFDNIWHGNWHFPEEIPASNSTHNVEREHRPIIRRVTPKIFSAVYDAKEKKITVQGDDLELILEARVDGEVWKHELLLSNRLDEIRLTPPTSVANENVLQSLTQSHKEVHLVTCFGDARHPIRTQYAPVSMTWPNSHVADAYQRCALKLGLVMQALPNEHRNFEDEKRLIWLRMKNFLPSTQDQKLSVRISQIWLPAIHEVLRKSVFKVIHILIPIDITDNIGSYASYGGGIGGLLGSLVGATMIGPGITILGVGAVALPMIAIGAACGAGFSMVRNFIYRRIPMSATGFELVDGIKTYRYQTVVDNYIDVLHLTSLVLGLEVMKPTTNDDISQLERMIGGTFCIEHKNLRDSMRHDSPDNDASNRRVQRVINMPTEYGGPGATMTRKSIADCVDRAEFIHDVLHADRQLSRKVKVVLVVGPQNAGKSSLINCILGWKAAKSGYYRVHTEDLMCYHGDKDMGGNGEVVLVDSPGINSDDRLAEVRGAWQNMEGVPDLVIMVMLFEGDTNQSAYELPKAVAKCTKCLNQILVLNKCDQILSGSDNLSELDPKAMTEIRRDFAQRGNLQPENIIMTVLQESVAISEENLKVRDVLLLNEARCYLRDRIKRLNSDDEHESIPFG</sequence>
<proteinExistence type="predicted"/>
<dbReference type="GO" id="GO:0005525">
    <property type="term" value="F:GTP binding"/>
    <property type="evidence" value="ECO:0007669"/>
    <property type="project" value="InterPro"/>
</dbReference>
<evidence type="ECO:0000256" key="2">
    <source>
        <dbReference type="SAM" id="Phobius"/>
    </source>
</evidence>
<dbReference type="SUPFAM" id="SSF53474">
    <property type="entry name" value="alpha/beta-Hydrolases"/>
    <property type="match status" value="1"/>
</dbReference>
<comment type="caution">
    <text evidence="5">The sequence shown here is derived from an EMBL/GenBank/DDBJ whole genome shotgun (WGS) entry which is preliminary data.</text>
</comment>
<keyword evidence="1" id="KW-0934">Plastid</keyword>
<dbReference type="EMBL" id="CM035419">
    <property type="protein sequence ID" value="KAH7414967.1"/>
    <property type="molecule type" value="Genomic_DNA"/>
</dbReference>
<dbReference type="Gene3D" id="3.40.50.1820">
    <property type="entry name" value="alpha/beta hydrolase"/>
    <property type="match status" value="1"/>
</dbReference>
<dbReference type="Pfam" id="PF01764">
    <property type="entry name" value="Lipase_3"/>
    <property type="match status" value="1"/>
</dbReference>
<dbReference type="SUPFAM" id="SSF52540">
    <property type="entry name" value="P-loop containing nucleoside triphosphate hydrolases"/>
    <property type="match status" value="1"/>
</dbReference>
<keyword evidence="1" id="KW-0150">Chloroplast</keyword>
<gene>
    <name evidence="5" type="ORF">KP509_14G021100</name>
</gene>
<dbReference type="InterPro" id="IPR027417">
    <property type="entry name" value="P-loop_NTPase"/>
</dbReference>
<dbReference type="OrthoDB" id="426718at2759"/>
<keyword evidence="2" id="KW-1133">Transmembrane helix</keyword>